<evidence type="ECO:0000256" key="6">
    <source>
        <dbReference type="ARBA" id="ARBA00023136"/>
    </source>
</evidence>
<evidence type="ECO:0000313" key="12">
    <source>
        <dbReference type="Proteomes" id="UP000327439"/>
    </source>
</evidence>
<evidence type="ECO:0000256" key="8">
    <source>
        <dbReference type="RuleBase" id="RU280816"/>
    </source>
</evidence>
<feature type="region of interest" description="Disordered" evidence="9">
    <location>
        <begin position="434"/>
        <end position="518"/>
    </location>
</feature>
<feature type="transmembrane region" description="Helical" evidence="10">
    <location>
        <begin position="293"/>
        <end position="315"/>
    </location>
</feature>
<keyword evidence="3 8" id="KW-0812">Transmembrane</keyword>
<name>A0A5J5VH30_GOSBA</name>
<evidence type="ECO:0000256" key="5">
    <source>
        <dbReference type="ARBA" id="ARBA00022989"/>
    </source>
</evidence>
<keyword evidence="6 8" id="KW-0472">Membrane</keyword>
<protein>
    <recommendedName>
        <fullName evidence="8">MLO-like protein</fullName>
    </recommendedName>
</protein>
<dbReference type="GO" id="GO:0005516">
    <property type="term" value="F:calmodulin binding"/>
    <property type="evidence" value="ECO:0007669"/>
    <property type="project" value="UniProtKB-KW"/>
</dbReference>
<dbReference type="Pfam" id="PF03094">
    <property type="entry name" value="Mlo"/>
    <property type="match status" value="2"/>
</dbReference>
<keyword evidence="7 8" id="KW-0568">Pathogenesis-related protein</keyword>
<dbReference type="OrthoDB" id="1388414at2759"/>
<feature type="transmembrane region" description="Helical" evidence="10">
    <location>
        <begin position="69"/>
        <end position="86"/>
    </location>
</feature>
<feature type="transmembrane region" description="Helical" evidence="10">
    <location>
        <begin position="266"/>
        <end position="287"/>
    </location>
</feature>
<dbReference type="EMBL" id="CM018207">
    <property type="protein sequence ID" value="KAB2078723.1"/>
    <property type="molecule type" value="Genomic_DNA"/>
</dbReference>
<keyword evidence="4 8" id="KW-0611">Plant defense</keyword>
<evidence type="ECO:0000256" key="1">
    <source>
        <dbReference type="ARBA" id="ARBA00004141"/>
    </source>
</evidence>
<evidence type="ECO:0000256" key="9">
    <source>
        <dbReference type="SAM" id="MobiDB-lite"/>
    </source>
</evidence>
<gene>
    <name evidence="8" type="primary">MLO</name>
    <name evidence="11" type="ORF">ES319_A06G183600v1</name>
</gene>
<dbReference type="GO" id="GO:0016020">
    <property type="term" value="C:membrane"/>
    <property type="evidence" value="ECO:0007669"/>
    <property type="project" value="UniProtKB-SubCell"/>
</dbReference>
<organism evidence="11 12">
    <name type="scientific">Gossypium barbadense</name>
    <name type="common">Sea Island cotton</name>
    <name type="synonym">Hibiscus barbadensis</name>
    <dbReference type="NCBI Taxonomy" id="3634"/>
    <lineage>
        <taxon>Eukaryota</taxon>
        <taxon>Viridiplantae</taxon>
        <taxon>Streptophyta</taxon>
        <taxon>Embryophyta</taxon>
        <taxon>Tracheophyta</taxon>
        <taxon>Spermatophyta</taxon>
        <taxon>Magnoliopsida</taxon>
        <taxon>eudicotyledons</taxon>
        <taxon>Gunneridae</taxon>
        <taxon>Pentapetalae</taxon>
        <taxon>rosids</taxon>
        <taxon>malvids</taxon>
        <taxon>Malvales</taxon>
        <taxon>Malvaceae</taxon>
        <taxon>Malvoideae</taxon>
        <taxon>Gossypium</taxon>
    </lineage>
</organism>
<feature type="transmembrane region" description="Helical" evidence="10">
    <location>
        <begin position="349"/>
        <end position="372"/>
    </location>
</feature>
<evidence type="ECO:0000256" key="10">
    <source>
        <dbReference type="SAM" id="Phobius"/>
    </source>
</evidence>
<accession>A0A5J5VH30</accession>
<dbReference type="AlphaFoldDB" id="A0A5J5VH30"/>
<evidence type="ECO:0000313" key="11">
    <source>
        <dbReference type="EMBL" id="KAB2078723.1"/>
    </source>
</evidence>
<reference evidence="12" key="1">
    <citation type="journal article" date="2020" name="Nat. Genet.">
        <title>Genomic diversifications of five Gossypium allopolyploid species and their impact on cotton improvement.</title>
        <authorList>
            <person name="Chen Z.J."/>
            <person name="Sreedasyam A."/>
            <person name="Ando A."/>
            <person name="Song Q."/>
            <person name="De Santiago L.M."/>
            <person name="Hulse-Kemp A.M."/>
            <person name="Ding M."/>
            <person name="Ye W."/>
            <person name="Kirkbride R.C."/>
            <person name="Jenkins J."/>
            <person name="Plott C."/>
            <person name="Lovell J."/>
            <person name="Lin Y.M."/>
            <person name="Vaughn R."/>
            <person name="Liu B."/>
            <person name="Simpson S."/>
            <person name="Scheffler B.E."/>
            <person name="Wen L."/>
            <person name="Saski C.A."/>
            <person name="Grover C.E."/>
            <person name="Hu G."/>
            <person name="Conover J.L."/>
            <person name="Carlson J.W."/>
            <person name="Shu S."/>
            <person name="Boston L.B."/>
            <person name="Williams M."/>
            <person name="Peterson D.G."/>
            <person name="McGee K."/>
            <person name="Jones D.C."/>
            <person name="Wendel J.F."/>
            <person name="Stelly D.M."/>
            <person name="Grimwood J."/>
            <person name="Schmutz J."/>
        </authorList>
    </citation>
    <scope>NUCLEOTIDE SEQUENCE [LARGE SCALE GENOMIC DNA]</scope>
    <source>
        <strain evidence="12">cv. 3-79</strain>
    </source>
</reference>
<dbReference type="GO" id="GO:0006952">
    <property type="term" value="P:defense response"/>
    <property type="evidence" value="ECO:0007669"/>
    <property type="project" value="UniProtKB-KW"/>
</dbReference>
<feature type="transmembrane region" description="Helical" evidence="10">
    <location>
        <begin position="387"/>
        <end position="412"/>
    </location>
</feature>
<evidence type="ECO:0000256" key="4">
    <source>
        <dbReference type="ARBA" id="ARBA00022821"/>
    </source>
</evidence>
<keyword evidence="8" id="KW-0112">Calmodulin-binding</keyword>
<evidence type="ECO:0000256" key="7">
    <source>
        <dbReference type="ARBA" id="ARBA00023265"/>
    </source>
</evidence>
<feature type="transmembrane region" description="Helical" evidence="10">
    <location>
        <begin position="139"/>
        <end position="160"/>
    </location>
</feature>
<comment type="similarity">
    <text evidence="2 8">Belongs to the MLO family.</text>
</comment>
<dbReference type="PANTHER" id="PTHR31942:SF84">
    <property type="entry name" value="MLO-LIKE PROTEIN 12"/>
    <property type="match status" value="1"/>
</dbReference>
<keyword evidence="12" id="KW-1185">Reference proteome</keyword>
<dbReference type="PANTHER" id="PTHR31942">
    <property type="entry name" value="MLO-LIKE PROTEIN 1"/>
    <property type="match status" value="1"/>
</dbReference>
<evidence type="ECO:0000256" key="2">
    <source>
        <dbReference type="ARBA" id="ARBA00006574"/>
    </source>
</evidence>
<comment type="subcellular location">
    <subcellularLocation>
        <location evidence="1 8">Membrane</location>
        <topology evidence="1 8">Multi-pass membrane protein</topology>
    </subcellularLocation>
</comment>
<feature type="compositionally biased region" description="Polar residues" evidence="9">
    <location>
        <begin position="449"/>
        <end position="460"/>
    </location>
</feature>
<comment type="domain">
    <text evidence="8">The C-terminus contains a calmodulin-binding domain, which binds calmodulin in a calcium-dependent fashion.</text>
</comment>
<sequence length="568" mass="65522">MSTTMAPPAPVVDTEKLARSLEETPTWAVAVVCLFIVVVSIFIEHGIHMLGKWLKKKNKPALYEALDKVKIELMLMGFISFLLTVFKDHIADICISKSVADTWHPCDKNSKAKYPPKETDKCREKGKVAFVSSYGIHQLHIFIFVLAIFHILYCIITYVLGSYKMKTWKTWENETKTVEYQYYNDPERFRFARDTSFGRRHLNFWSTSTLSVWIVCFFRQFYGLVTKVDYLTLRHGFIMAHLPPKKETQFDFQNYIERSLEEDFKVVVGISPHIWFIVVLFLLAYTHGPWRSYFWLPFIPLIIILMVGTKLQIIITKMGLRTKERGGVAKGALVVEPGDEHFWFNRPQFLILIHIILFTNAFQLAFFVWSTYEFSINSCYHEKIEDIIIRISMGVIIQVLCSYVTLPLYALVNLMGTKMRSTIFNQRIAESLKNSHRTAKENTKHGKHSNNTTPFSSKPATPTHGMSPVHLLHGYPQKSEESGHTSVTHSNFENDRWDPVDMFANSSSHRDIDVPDVSSGGLQLERREVADVTVQESRALEMASMSPQIPRTQHEIDISLSNLSFTKR</sequence>
<comment type="function">
    <text evidence="8">May be involved in modulation of pathogen defense and leaf cell death.</text>
</comment>
<dbReference type="InterPro" id="IPR004326">
    <property type="entry name" value="Mlo"/>
</dbReference>
<feature type="transmembrane region" description="Helical" evidence="10">
    <location>
        <begin position="27"/>
        <end position="48"/>
    </location>
</feature>
<dbReference type="Proteomes" id="UP000327439">
    <property type="component" value="Chromosome A06"/>
</dbReference>
<keyword evidence="5 8" id="KW-1133">Transmembrane helix</keyword>
<evidence type="ECO:0000256" key="3">
    <source>
        <dbReference type="ARBA" id="ARBA00022692"/>
    </source>
</evidence>
<proteinExistence type="inferred from homology"/>